<dbReference type="Proteomes" id="UP001501532">
    <property type="component" value="Unassembled WGS sequence"/>
</dbReference>
<evidence type="ECO:0000313" key="2">
    <source>
        <dbReference type="Proteomes" id="UP001501532"/>
    </source>
</evidence>
<protein>
    <submittedName>
        <fullName evidence="1">Uncharacterized protein</fullName>
    </submittedName>
</protein>
<reference evidence="2" key="1">
    <citation type="journal article" date="2019" name="Int. J. Syst. Evol. Microbiol.">
        <title>The Global Catalogue of Microorganisms (GCM) 10K type strain sequencing project: providing services to taxonomists for standard genome sequencing and annotation.</title>
        <authorList>
            <consortium name="The Broad Institute Genomics Platform"/>
            <consortium name="The Broad Institute Genome Sequencing Center for Infectious Disease"/>
            <person name="Wu L."/>
            <person name="Ma J."/>
        </authorList>
    </citation>
    <scope>NUCLEOTIDE SEQUENCE [LARGE SCALE GENOMIC DNA]</scope>
    <source>
        <strain evidence="2">JCM 9091</strain>
    </source>
</reference>
<accession>A0ABP6LFH4</accession>
<comment type="caution">
    <text evidence="1">The sequence shown here is derived from an EMBL/GenBank/DDBJ whole genome shotgun (WGS) entry which is preliminary data.</text>
</comment>
<keyword evidence="2" id="KW-1185">Reference proteome</keyword>
<name>A0ABP6LFH4_9ACTN</name>
<gene>
    <name evidence="1" type="ORF">GCM10010448_21900</name>
</gene>
<sequence length="145" mass="15021">MTGRSVAMPWDPAGAVAVRGGERVTGGDGRRVNCCAERGLGGAVPRMALSAPRGRLGRGLLEGERHPSKEPIMYEMCAGPERPGGVLVWHVMVKQSTTTLCGQRLVETVDAAGAQRAGHCSACMASFAKLMTAPPEAGPSAVATH</sequence>
<dbReference type="EMBL" id="BAAAUF010000017">
    <property type="protein sequence ID" value="GAA3039097.1"/>
    <property type="molecule type" value="Genomic_DNA"/>
</dbReference>
<proteinExistence type="predicted"/>
<organism evidence="1 2">
    <name type="scientific">Streptomyces glomeratus</name>
    <dbReference type="NCBI Taxonomy" id="284452"/>
    <lineage>
        <taxon>Bacteria</taxon>
        <taxon>Bacillati</taxon>
        <taxon>Actinomycetota</taxon>
        <taxon>Actinomycetes</taxon>
        <taxon>Kitasatosporales</taxon>
        <taxon>Streptomycetaceae</taxon>
        <taxon>Streptomyces</taxon>
    </lineage>
</organism>
<evidence type="ECO:0000313" key="1">
    <source>
        <dbReference type="EMBL" id="GAA3039097.1"/>
    </source>
</evidence>